<dbReference type="GeneID" id="34462687"/>
<reference evidence="2" key="1">
    <citation type="journal article" date="2017" name="Genome Biol.">
        <title>Comparative genomics reveals high biological diversity and specific adaptations in the industrially and medically important fungal genus Aspergillus.</title>
        <authorList>
            <person name="de Vries R.P."/>
            <person name="Riley R."/>
            <person name="Wiebenga A."/>
            <person name="Aguilar-Osorio G."/>
            <person name="Amillis S."/>
            <person name="Uchima C.A."/>
            <person name="Anderluh G."/>
            <person name="Asadollahi M."/>
            <person name="Askin M."/>
            <person name="Barry K."/>
            <person name="Battaglia E."/>
            <person name="Bayram O."/>
            <person name="Benocci T."/>
            <person name="Braus-Stromeyer S.A."/>
            <person name="Caldana C."/>
            <person name="Canovas D."/>
            <person name="Cerqueira G.C."/>
            <person name="Chen F."/>
            <person name="Chen W."/>
            <person name="Choi C."/>
            <person name="Clum A."/>
            <person name="Dos Santos R.A."/>
            <person name="Damasio A.R."/>
            <person name="Diallinas G."/>
            <person name="Emri T."/>
            <person name="Fekete E."/>
            <person name="Flipphi M."/>
            <person name="Freyberg S."/>
            <person name="Gallo A."/>
            <person name="Gournas C."/>
            <person name="Habgood R."/>
            <person name="Hainaut M."/>
            <person name="Harispe M.L."/>
            <person name="Henrissat B."/>
            <person name="Hilden K.S."/>
            <person name="Hope R."/>
            <person name="Hossain A."/>
            <person name="Karabika E."/>
            <person name="Karaffa L."/>
            <person name="Karanyi Z."/>
            <person name="Krasevec N."/>
            <person name="Kuo A."/>
            <person name="Kusch H."/>
            <person name="LaButti K."/>
            <person name="Lagendijk E.L."/>
            <person name="Lapidus A."/>
            <person name="Levasseur A."/>
            <person name="Lindquist E."/>
            <person name="Lipzen A."/>
            <person name="Logrieco A.F."/>
            <person name="MacCabe A."/>
            <person name="Maekelae M.R."/>
            <person name="Malavazi I."/>
            <person name="Melin P."/>
            <person name="Meyer V."/>
            <person name="Mielnichuk N."/>
            <person name="Miskei M."/>
            <person name="Molnar A.P."/>
            <person name="Mule G."/>
            <person name="Ngan C.Y."/>
            <person name="Orejas M."/>
            <person name="Orosz E."/>
            <person name="Ouedraogo J.P."/>
            <person name="Overkamp K.M."/>
            <person name="Park H.-S."/>
            <person name="Perrone G."/>
            <person name="Piumi F."/>
            <person name="Punt P.J."/>
            <person name="Ram A.F."/>
            <person name="Ramon A."/>
            <person name="Rauscher S."/>
            <person name="Record E."/>
            <person name="Riano-Pachon D.M."/>
            <person name="Robert V."/>
            <person name="Roehrig J."/>
            <person name="Ruller R."/>
            <person name="Salamov A."/>
            <person name="Salih N.S."/>
            <person name="Samson R.A."/>
            <person name="Sandor E."/>
            <person name="Sanguinetti M."/>
            <person name="Schuetze T."/>
            <person name="Sepcic K."/>
            <person name="Shelest E."/>
            <person name="Sherlock G."/>
            <person name="Sophianopoulou V."/>
            <person name="Squina F.M."/>
            <person name="Sun H."/>
            <person name="Susca A."/>
            <person name="Todd R.B."/>
            <person name="Tsang A."/>
            <person name="Unkles S.E."/>
            <person name="van de Wiele N."/>
            <person name="van Rossen-Uffink D."/>
            <person name="Oliveira J.V."/>
            <person name="Vesth T.C."/>
            <person name="Visser J."/>
            <person name="Yu J.-H."/>
            <person name="Zhou M."/>
            <person name="Andersen M.R."/>
            <person name="Archer D.B."/>
            <person name="Baker S.E."/>
            <person name="Benoit I."/>
            <person name="Brakhage A.A."/>
            <person name="Braus G.H."/>
            <person name="Fischer R."/>
            <person name="Frisvad J.C."/>
            <person name="Goldman G.H."/>
            <person name="Houbraken J."/>
            <person name="Oakley B."/>
            <person name="Pocsi I."/>
            <person name="Scazzocchio C."/>
            <person name="Seiboth B."/>
            <person name="vanKuyk P.A."/>
            <person name="Wortman J."/>
            <person name="Dyer P.S."/>
            <person name="Grigoriev I.V."/>
        </authorList>
    </citation>
    <scope>NUCLEOTIDE SEQUENCE [LARGE SCALE GENOMIC DNA]</scope>
    <source>
        <strain evidence="2">CBS 516.65</strain>
    </source>
</reference>
<dbReference type="RefSeq" id="XP_022402036.1">
    <property type="nucleotide sequence ID" value="XM_022546426.1"/>
</dbReference>
<evidence type="ECO:0000313" key="1">
    <source>
        <dbReference type="EMBL" id="OJJ85338.1"/>
    </source>
</evidence>
<protein>
    <submittedName>
        <fullName evidence="1">Uncharacterized protein</fullName>
    </submittedName>
</protein>
<dbReference type="AlphaFoldDB" id="A0A1L9VN27"/>
<dbReference type="VEuPathDB" id="FungiDB:ASPGLDRAFT_46342"/>
<sequence length="54" mass="5918">MLCYFESGGGKGGGTWNLVQVYADPVLLRIAVEEHPELEEGVWAVFDPGDHAAW</sequence>
<dbReference type="Proteomes" id="UP000184300">
    <property type="component" value="Unassembled WGS sequence"/>
</dbReference>
<dbReference type="OrthoDB" id="4455270at2759"/>
<name>A0A1L9VN27_ASPGL</name>
<accession>A0A1L9VN27</accession>
<proteinExistence type="predicted"/>
<evidence type="ECO:0000313" key="2">
    <source>
        <dbReference type="Proteomes" id="UP000184300"/>
    </source>
</evidence>
<dbReference type="EMBL" id="KV878895">
    <property type="protein sequence ID" value="OJJ85338.1"/>
    <property type="molecule type" value="Genomic_DNA"/>
</dbReference>
<keyword evidence="2" id="KW-1185">Reference proteome</keyword>
<organism evidence="1 2">
    <name type="scientific">Aspergillus glaucus CBS 516.65</name>
    <dbReference type="NCBI Taxonomy" id="1160497"/>
    <lineage>
        <taxon>Eukaryota</taxon>
        <taxon>Fungi</taxon>
        <taxon>Dikarya</taxon>
        <taxon>Ascomycota</taxon>
        <taxon>Pezizomycotina</taxon>
        <taxon>Eurotiomycetes</taxon>
        <taxon>Eurotiomycetidae</taxon>
        <taxon>Eurotiales</taxon>
        <taxon>Aspergillaceae</taxon>
        <taxon>Aspergillus</taxon>
        <taxon>Aspergillus subgen. Aspergillus</taxon>
    </lineage>
</organism>
<gene>
    <name evidence="1" type="ORF">ASPGLDRAFT_46342</name>
</gene>